<evidence type="ECO:0000313" key="3">
    <source>
        <dbReference type="EMBL" id="GEV47467.1"/>
    </source>
</evidence>
<feature type="compositionally biased region" description="Basic and acidic residues" evidence="1">
    <location>
        <begin position="53"/>
        <end position="66"/>
    </location>
</feature>
<protein>
    <submittedName>
        <fullName evidence="3">Retrovirus-related Pol polyprotein from transposon TNT 1-94</fullName>
    </submittedName>
</protein>
<comment type="caution">
    <text evidence="3">The sequence shown here is derived from an EMBL/GenBank/DDBJ whole genome shotgun (WGS) entry which is preliminary data.</text>
</comment>
<reference evidence="3" key="1">
    <citation type="journal article" date="2019" name="Sci. Rep.">
        <title>Draft genome of Tanacetum cinerariifolium, the natural source of mosquito coil.</title>
        <authorList>
            <person name="Yamashiro T."/>
            <person name="Shiraishi A."/>
            <person name="Satake H."/>
            <person name="Nakayama K."/>
        </authorList>
    </citation>
    <scope>NUCLEOTIDE SEQUENCE</scope>
</reference>
<gene>
    <name evidence="3" type="ORF">Tci_119444</name>
</gene>
<dbReference type="InterPro" id="IPR013103">
    <property type="entry name" value="RVT_2"/>
</dbReference>
<dbReference type="CDD" id="cd09272">
    <property type="entry name" value="RNase_HI_RT_Ty1"/>
    <property type="match status" value="1"/>
</dbReference>
<accession>A0A699GQP4</accession>
<dbReference type="AlphaFoldDB" id="A0A699GQP4"/>
<dbReference type="EMBL" id="BKCJ010024583">
    <property type="protein sequence ID" value="GEV47467.1"/>
    <property type="molecule type" value="Genomic_DNA"/>
</dbReference>
<feature type="domain" description="Reverse transcriptase Ty1/copia-type" evidence="2">
    <location>
        <begin position="492"/>
        <end position="611"/>
    </location>
</feature>
<feature type="compositionally biased region" description="Polar residues" evidence="1">
    <location>
        <begin position="367"/>
        <end position="407"/>
    </location>
</feature>
<dbReference type="Pfam" id="PF07727">
    <property type="entry name" value="RVT_2"/>
    <property type="match status" value="1"/>
</dbReference>
<feature type="region of interest" description="Disordered" evidence="1">
    <location>
        <begin position="354"/>
        <end position="408"/>
    </location>
</feature>
<name>A0A699GQP4_TANCI</name>
<dbReference type="PANTHER" id="PTHR11439:SF470">
    <property type="entry name" value="CYSTEINE-RICH RLK (RECEPTOR-LIKE PROTEIN KINASE) 8"/>
    <property type="match status" value="1"/>
</dbReference>
<evidence type="ECO:0000259" key="2">
    <source>
        <dbReference type="Pfam" id="PF07727"/>
    </source>
</evidence>
<feature type="region of interest" description="Disordered" evidence="1">
    <location>
        <begin position="1"/>
        <end position="80"/>
    </location>
</feature>
<evidence type="ECO:0000256" key="1">
    <source>
        <dbReference type="SAM" id="MobiDB-lite"/>
    </source>
</evidence>
<sequence>MESLRESILERAKHKQEYDSRMNERQMQSKEGNIDSSKALDADLVVTEISGIDSEKRDTSSRSENDTHDEDTDIKPVNDKESMVEEIYTYHSGQEIYTYHFGQEIYTYHFGQEIYTESILERAKHKREYDSRINERQMQSKEGKINSNIKPVNDKEPMVEVQLTAQNNVLANEHQHFMQFEAIYDTYLLKKVDSNITPDSTNMNHRGGEINQNAKNCQVSFSLLDPSFDNIPEKVFVNVALKNKLRKLKGNSVDTKFAKPSILGKPVLQPPRNQSVFRQLNAFKFKRPNFSKPRFASQVDVNNVLTKPVTPRYLPKVRESAPAKLHHVNAPSSFRNSKKESYGLNDMAHNHYLEKAKKNTQERNRNSKSSMKRTTSLQNTTNGSKQKPKSNNQTSRSLHVSKSSCEMSNGVPLVDHTRNSSSFLDSKHFVCLTCQKCVLNANHDACLTKFPKEVNSRIKVQSFQETVTPRAEVSADSPVSIFIRQDAPSTRFRQEVGINFEELFSPVARIKAIRIYISNAAHKNMTIYQMDVKTAFLNGKLKEEVYISQLEGFVDQDNPSHVYKLKKALYGLKQASRAWYDMLSSFHISQQFSKGAVDPILFTQHAGNDLLLDTNMSLTAYADANQAGCRDTRCSTSGSAQFLGDKLVSWSSKKQNSTAISSTKAEYIALSRAKHIDVRYHFIKEQVENGIVKLCFVRTEYQLADIFTKPLPRERFTFLIDKLGMKSMSPDTLKHLAKETDE</sequence>
<organism evidence="3">
    <name type="scientific">Tanacetum cinerariifolium</name>
    <name type="common">Dalmatian daisy</name>
    <name type="synonym">Chrysanthemum cinerariifolium</name>
    <dbReference type="NCBI Taxonomy" id="118510"/>
    <lineage>
        <taxon>Eukaryota</taxon>
        <taxon>Viridiplantae</taxon>
        <taxon>Streptophyta</taxon>
        <taxon>Embryophyta</taxon>
        <taxon>Tracheophyta</taxon>
        <taxon>Spermatophyta</taxon>
        <taxon>Magnoliopsida</taxon>
        <taxon>eudicotyledons</taxon>
        <taxon>Gunneridae</taxon>
        <taxon>Pentapetalae</taxon>
        <taxon>asterids</taxon>
        <taxon>campanulids</taxon>
        <taxon>Asterales</taxon>
        <taxon>Asteraceae</taxon>
        <taxon>Asteroideae</taxon>
        <taxon>Anthemideae</taxon>
        <taxon>Anthemidinae</taxon>
        <taxon>Tanacetum</taxon>
    </lineage>
</organism>
<feature type="region of interest" description="Disordered" evidence="1">
    <location>
        <begin position="318"/>
        <end position="342"/>
    </location>
</feature>
<proteinExistence type="predicted"/>
<feature type="compositionally biased region" description="Basic and acidic residues" evidence="1">
    <location>
        <begin position="354"/>
        <end position="365"/>
    </location>
</feature>
<dbReference type="PANTHER" id="PTHR11439">
    <property type="entry name" value="GAG-POL-RELATED RETROTRANSPOSON"/>
    <property type="match status" value="1"/>
</dbReference>
<feature type="compositionally biased region" description="Basic and acidic residues" evidence="1">
    <location>
        <begin position="1"/>
        <end position="28"/>
    </location>
</feature>